<comment type="caution">
    <text evidence="1">The sequence shown here is derived from an EMBL/GenBank/DDBJ whole genome shotgun (WGS) entry which is preliminary data.</text>
</comment>
<name>A0A4Y1Z7N6_9BACL</name>
<dbReference type="EMBL" id="BEXB01000003">
    <property type="protein sequence ID" value="GAY75043.1"/>
    <property type="molecule type" value="Genomic_DNA"/>
</dbReference>
<evidence type="ECO:0000313" key="2">
    <source>
        <dbReference type="Proteomes" id="UP000319716"/>
    </source>
</evidence>
<sequence>MKGVVSAVQVCYNFINLIFQISEVIEEQSSSVGRARSMNFYERV</sequence>
<gene>
    <name evidence="1" type="ORF">NBRC111894_597</name>
</gene>
<dbReference type="Proteomes" id="UP000319716">
    <property type="component" value="Unassembled WGS sequence"/>
</dbReference>
<evidence type="ECO:0000313" key="1">
    <source>
        <dbReference type="EMBL" id="GAY75043.1"/>
    </source>
</evidence>
<proteinExistence type="predicted"/>
<dbReference type="AlphaFoldDB" id="A0A4Y1Z7N6"/>
<organism evidence="1 2">
    <name type="scientific">Sporolactobacillus inulinus</name>
    <dbReference type="NCBI Taxonomy" id="2078"/>
    <lineage>
        <taxon>Bacteria</taxon>
        <taxon>Bacillati</taxon>
        <taxon>Bacillota</taxon>
        <taxon>Bacilli</taxon>
        <taxon>Bacillales</taxon>
        <taxon>Sporolactobacillaceae</taxon>
        <taxon>Sporolactobacillus</taxon>
    </lineage>
</organism>
<protein>
    <submittedName>
        <fullName evidence="1">Uncharacterized protein</fullName>
    </submittedName>
</protein>
<reference evidence="1 2" key="1">
    <citation type="submission" date="2017-11" db="EMBL/GenBank/DDBJ databases">
        <title>Draft Genome Sequence of Sporolactobacillus inulinus NBRC 111894 Isolated from Koso, a Japanese Sugar-Vegetable Fermented Beverage.</title>
        <authorList>
            <person name="Chiou T.Y."/>
            <person name="Oshima K."/>
            <person name="Suda W."/>
            <person name="Hattori M."/>
            <person name="Takahashi T."/>
        </authorList>
    </citation>
    <scope>NUCLEOTIDE SEQUENCE [LARGE SCALE GENOMIC DNA]</scope>
    <source>
        <strain evidence="1 2">NBRC111894</strain>
    </source>
</reference>
<accession>A0A4Y1Z7N6</accession>